<feature type="non-terminal residue" evidence="8">
    <location>
        <position position="73"/>
    </location>
</feature>
<dbReference type="PANTHER" id="PTHR23429">
    <property type="entry name" value="GLUCOSE-6-PHOSPHATE 1-DEHYDROGENASE G6PD"/>
    <property type="match status" value="1"/>
</dbReference>
<proteinExistence type="predicted"/>
<dbReference type="InterPro" id="IPR001282">
    <property type="entry name" value="G6P_DH"/>
</dbReference>
<dbReference type="InterPro" id="IPR022675">
    <property type="entry name" value="G6P_DH_C"/>
</dbReference>
<keyword evidence="4" id="KW-0560">Oxidoreductase</keyword>
<reference evidence="8 9" key="1">
    <citation type="submission" date="2024-02" db="EMBL/GenBank/DDBJ databases">
        <authorList>
            <person name="Chen Y."/>
            <person name="Shah S."/>
            <person name="Dougan E. K."/>
            <person name="Thang M."/>
            <person name="Chan C."/>
        </authorList>
    </citation>
    <scope>NUCLEOTIDE SEQUENCE [LARGE SCALE GENOMIC DNA]</scope>
</reference>
<dbReference type="EMBL" id="CAXAMM010041407">
    <property type="protein sequence ID" value="CAK9099235.1"/>
    <property type="molecule type" value="Genomic_DNA"/>
</dbReference>
<evidence type="ECO:0000259" key="7">
    <source>
        <dbReference type="Pfam" id="PF02781"/>
    </source>
</evidence>
<evidence type="ECO:0000256" key="1">
    <source>
        <dbReference type="ARBA" id="ARBA00004921"/>
    </source>
</evidence>
<comment type="caution">
    <text evidence="8">The sequence shown here is derived from an EMBL/GenBank/DDBJ whole genome shotgun (WGS) entry which is preliminary data.</text>
</comment>
<gene>
    <name evidence="8" type="ORF">SCF082_LOCUS46481</name>
</gene>
<dbReference type="Gene3D" id="3.30.360.10">
    <property type="entry name" value="Dihydrodipicolinate Reductase, domain 2"/>
    <property type="match status" value="1"/>
</dbReference>
<keyword evidence="5" id="KW-0119">Carbohydrate metabolism</keyword>
<protein>
    <recommendedName>
        <fullName evidence="2">glucose-6-phosphate dehydrogenase (NADP(+))</fullName>
        <ecNumber evidence="2">1.1.1.49</ecNumber>
    </recommendedName>
</protein>
<feature type="domain" description="Glucose-6-phosphate dehydrogenase C-terminal" evidence="7">
    <location>
        <begin position="4"/>
        <end position="72"/>
    </location>
</feature>
<accession>A0ABP0RI82</accession>
<comment type="pathway">
    <text evidence="1">Carbohydrate degradation.</text>
</comment>
<keyword evidence="9" id="KW-1185">Reference proteome</keyword>
<feature type="region of interest" description="Disordered" evidence="6">
    <location>
        <begin position="46"/>
        <end position="73"/>
    </location>
</feature>
<evidence type="ECO:0000256" key="5">
    <source>
        <dbReference type="ARBA" id="ARBA00023277"/>
    </source>
</evidence>
<dbReference type="PANTHER" id="PTHR23429:SF0">
    <property type="entry name" value="GLUCOSE-6-PHOSPHATE 1-DEHYDROGENASE"/>
    <property type="match status" value="1"/>
</dbReference>
<dbReference type="SUPFAM" id="SSF55347">
    <property type="entry name" value="Glyceraldehyde-3-phosphate dehydrogenase-like, C-terminal domain"/>
    <property type="match status" value="1"/>
</dbReference>
<dbReference type="EC" id="1.1.1.49" evidence="2"/>
<evidence type="ECO:0000256" key="6">
    <source>
        <dbReference type="SAM" id="MobiDB-lite"/>
    </source>
</evidence>
<evidence type="ECO:0000313" key="9">
    <source>
        <dbReference type="Proteomes" id="UP001642464"/>
    </source>
</evidence>
<name>A0ABP0RI82_9DINO</name>
<evidence type="ECO:0000256" key="2">
    <source>
        <dbReference type="ARBA" id="ARBA00013019"/>
    </source>
</evidence>
<evidence type="ECO:0000313" key="8">
    <source>
        <dbReference type="EMBL" id="CAK9099235.1"/>
    </source>
</evidence>
<dbReference type="Proteomes" id="UP001642464">
    <property type="component" value="Unassembled WGS sequence"/>
</dbReference>
<evidence type="ECO:0000256" key="4">
    <source>
        <dbReference type="ARBA" id="ARBA00023002"/>
    </source>
</evidence>
<evidence type="ECO:0000256" key="3">
    <source>
        <dbReference type="ARBA" id="ARBA00022857"/>
    </source>
</evidence>
<dbReference type="Pfam" id="PF02781">
    <property type="entry name" value="G6PD_C"/>
    <property type="match status" value="1"/>
</dbReference>
<feature type="non-terminal residue" evidence="8">
    <location>
        <position position="1"/>
    </location>
</feature>
<keyword evidence="3" id="KW-0521">NADP</keyword>
<organism evidence="8 9">
    <name type="scientific">Durusdinium trenchii</name>
    <dbReference type="NCBI Taxonomy" id="1381693"/>
    <lineage>
        <taxon>Eukaryota</taxon>
        <taxon>Sar</taxon>
        <taxon>Alveolata</taxon>
        <taxon>Dinophyceae</taxon>
        <taxon>Suessiales</taxon>
        <taxon>Symbiodiniaceae</taxon>
        <taxon>Durusdinium</taxon>
    </lineage>
</organism>
<sequence>VGRLPDAYEKLIHAVIQGESHNFVRADEVEEGWRIFDPLLQSLETPSAPHPFPYAQGTRGPPEADELINGTGY</sequence>